<name>A0A9D2DFA0_9BACT</name>
<dbReference type="InterPro" id="IPR001322">
    <property type="entry name" value="Lamin_tail_dom"/>
</dbReference>
<evidence type="ECO:0000313" key="10">
    <source>
        <dbReference type="Proteomes" id="UP000824014"/>
    </source>
</evidence>
<dbReference type="EMBL" id="DXCC01000031">
    <property type="protein sequence ID" value="HIZ15864.1"/>
    <property type="molecule type" value="Genomic_DNA"/>
</dbReference>
<feature type="transmembrane region" description="Helical" evidence="6">
    <location>
        <begin position="228"/>
        <end position="251"/>
    </location>
</feature>
<comment type="subcellular location">
    <subcellularLocation>
        <location evidence="1">Cell membrane</location>
    </subcellularLocation>
</comment>
<organism evidence="9 10">
    <name type="scientific">Candidatus Tidjanibacter faecipullorum</name>
    <dbReference type="NCBI Taxonomy" id="2838766"/>
    <lineage>
        <taxon>Bacteria</taxon>
        <taxon>Pseudomonadati</taxon>
        <taxon>Bacteroidota</taxon>
        <taxon>Bacteroidia</taxon>
        <taxon>Bacteroidales</taxon>
        <taxon>Rikenellaceae</taxon>
        <taxon>Tidjanibacter</taxon>
    </lineage>
</organism>
<dbReference type="GO" id="GO:0015081">
    <property type="term" value="F:sodium ion transmembrane transporter activity"/>
    <property type="evidence" value="ECO:0007669"/>
    <property type="project" value="InterPro"/>
</dbReference>
<proteinExistence type="predicted"/>
<evidence type="ECO:0000256" key="7">
    <source>
        <dbReference type="SAM" id="SignalP"/>
    </source>
</evidence>
<evidence type="ECO:0000256" key="4">
    <source>
        <dbReference type="ARBA" id="ARBA00022989"/>
    </source>
</evidence>
<evidence type="ECO:0000256" key="3">
    <source>
        <dbReference type="ARBA" id="ARBA00022692"/>
    </source>
</evidence>
<gene>
    <name evidence="9" type="ORF">H9816_08180</name>
</gene>
<dbReference type="AlphaFoldDB" id="A0A9D2DFA0"/>
<dbReference type="Pfam" id="PF04277">
    <property type="entry name" value="OAD_gamma"/>
    <property type="match status" value="1"/>
</dbReference>
<dbReference type="SUPFAM" id="SSF74853">
    <property type="entry name" value="Lamin A/C globular tail domain"/>
    <property type="match status" value="1"/>
</dbReference>
<keyword evidence="3 6" id="KW-0812">Transmembrane</keyword>
<feature type="signal peptide" evidence="7">
    <location>
        <begin position="1"/>
        <end position="21"/>
    </location>
</feature>
<keyword evidence="7" id="KW-0732">Signal</keyword>
<evidence type="ECO:0000256" key="5">
    <source>
        <dbReference type="ARBA" id="ARBA00023136"/>
    </source>
</evidence>
<comment type="caution">
    <text evidence="9">The sequence shown here is derived from an EMBL/GenBank/DDBJ whole genome shotgun (WGS) entry which is preliminary data.</text>
</comment>
<sequence>MKKLSLFLIMALCGLSLSAQGVLNVRINEVLVCNDNGIVDDYGERQSWIEVFNTGYERVNIGGCYLGIRYADRFDAQGNKLIKKYYIPRNNPNTSIEPQGYRLFFCEGNDEKGTFYTNFTLEDEPVDMIILYNANGKDVISVFKFPAGYQPQSDVAWGILGNAEIESKIFPTFSRRERKQMTEDQYLDAVAAGLLYQPQPMLKNTPSTTNEIGEVVPRHEVFRQHDPIGGVMAVTAMGVVFLALVAIFLVFKVFGKIMIGQTNRTEAKHKGEPAPVAAKDTSYSGEEVAAIAMALRLYSEDLHVKESTVITINHVSRMYSPWSSKIHGITSLPEKKNR</sequence>
<feature type="chain" id="PRO_5038920607" evidence="7">
    <location>
        <begin position="22"/>
        <end position="338"/>
    </location>
</feature>
<feature type="domain" description="LTD" evidence="8">
    <location>
        <begin position="11"/>
        <end position="147"/>
    </location>
</feature>
<reference evidence="9" key="2">
    <citation type="submission" date="2021-04" db="EMBL/GenBank/DDBJ databases">
        <authorList>
            <person name="Gilroy R."/>
        </authorList>
    </citation>
    <scope>NUCLEOTIDE SEQUENCE</scope>
    <source>
        <strain evidence="9">ChiHjej11B10-19426</strain>
    </source>
</reference>
<keyword evidence="5 6" id="KW-0472">Membrane</keyword>
<dbReference type="InterPro" id="IPR005899">
    <property type="entry name" value="Na_pump_deCOase"/>
</dbReference>
<dbReference type="InterPro" id="IPR036415">
    <property type="entry name" value="Lamin_tail_dom_sf"/>
</dbReference>
<protein>
    <submittedName>
        <fullName evidence="9">OadG family protein</fullName>
    </submittedName>
</protein>
<dbReference type="PROSITE" id="PS51841">
    <property type="entry name" value="LTD"/>
    <property type="match status" value="1"/>
</dbReference>
<dbReference type="Proteomes" id="UP000824014">
    <property type="component" value="Unassembled WGS sequence"/>
</dbReference>
<keyword evidence="2" id="KW-1003">Cell membrane</keyword>
<evidence type="ECO:0000313" key="9">
    <source>
        <dbReference type="EMBL" id="HIZ15864.1"/>
    </source>
</evidence>
<reference evidence="9" key="1">
    <citation type="journal article" date="2021" name="PeerJ">
        <title>Extensive microbial diversity within the chicken gut microbiome revealed by metagenomics and culture.</title>
        <authorList>
            <person name="Gilroy R."/>
            <person name="Ravi A."/>
            <person name="Getino M."/>
            <person name="Pursley I."/>
            <person name="Horton D.L."/>
            <person name="Alikhan N.F."/>
            <person name="Baker D."/>
            <person name="Gharbi K."/>
            <person name="Hall N."/>
            <person name="Watson M."/>
            <person name="Adriaenssens E.M."/>
            <person name="Foster-Nyarko E."/>
            <person name="Jarju S."/>
            <person name="Secka A."/>
            <person name="Antonio M."/>
            <person name="Oren A."/>
            <person name="Chaudhuri R.R."/>
            <person name="La Ragione R."/>
            <person name="Hildebrand F."/>
            <person name="Pallen M.J."/>
        </authorList>
    </citation>
    <scope>NUCLEOTIDE SEQUENCE</scope>
    <source>
        <strain evidence="9">ChiHjej11B10-19426</strain>
    </source>
</reference>
<evidence type="ECO:0000256" key="2">
    <source>
        <dbReference type="ARBA" id="ARBA00022475"/>
    </source>
</evidence>
<evidence type="ECO:0000256" key="6">
    <source>
        <dbReference type="SAM" id="Phobius"/>
    </source>
</evidence>
<accession>A0A9D2DFA0</accession>
<evidence type="ECO:0000256" key="1">
    <source>
        <dbReference type="ARBA" id="ARBA00004236"/>
    </source>
</evidence>
<evidence type="ECO:0000259" key="8">
    <source>
        <dbReference type="PROSITE" id="PS51841"/>
    </source>
</evidence>
<dbReference type="GO" id="GO:0005886">
    <property type="term" value="C:plasma membrane"/>
    <property type="evidence" value="ECO:0007669"/>
    <property type="project" value="UniProtKB-SubCell"/>
</dbReference>
<dbReference type="GO" id="GO:0036376">
    <property type="term" value="P:sodium ion export across plasma membrane"/>
    <property type="evidence" value="ECO:0007669"/>
    <property type="project" value="InterPro"/>
</dbReference>
<keyword evidence="4 6" id="KW-1133">Transmembrane helix</keyword>